<evidence type="ECO:0000313" key="3">
    <source>
        <dbReference type="EMBL" id="AXI78532.1"/>
    </source>
</evidence>
<dbReference type="Pfam" id="PF04545">
    <property type="entry name" value="Sigma70_r4"/>
    <property type="match status" value="1"/>
</dbReference>
<keyword evidence="4" id="KW-1185">Reference proteome</keyword>
<feature type="domain" description="RNA polymerase sigma-70 region 4" evidence="2">
    <location>
        <begin position="255"/>
        <end position="301"/>
    </location>
</feature>
<dbReference type="GO" id="GO:0003700">
    <property type="term" value="F:DNA-binding transcription factor activity"/>
    <property type="evidence" value="ECO:0007669"/>
    <property type="project" value="InterPro"/>
</dbReference>
<dbReference type="InterPro" id="IPR013324">
    <property type="entry name" value="RNA_pol_sigma_r3/r4-like"/>
</dbReference>
<organism evidence="3 4">
    <name type="scientific">Peterkaempfera bronchialis</name>
    <dbReference type="NCBI Taxonomy" id="2126346"/>
    <lineage>
        <taxon>Bacteria</taxon>
        <taxon>Bacillati</taxon>
        <taxon>Actinomycetota</taxon>
        <taxon>Actinomycetes</taxon>
        <taxon>Kitasatosporales</taxon>
        <taxon>Streptomycetaceae</taxon>
        <taxon>Peterkaempfera</taxon>
    </lineage>
</organism>
<dbReference type="Gene3D" id="1.10.10.10">
    <property type="entry name" value="Winged helix-like DNA-binding domain superfamily/Winged helix DNA-binding domain"/>
    <property type="match status" value="1"/>
</dbReference>
<evidence type="ECO:0000259" key="2">
    <source>
        <dbReference type="Pfam" id="PF04545"/>
    </source>
</evidence>
<dbReference type="GO" id="GO:0006352">
    <property type="term" value="P:DNA-templated transcription initiation"/>
    <property type="evidence" value="ECO:0007669"/>
    <property type="project" value="InterPro"/>
</dbReference>
<dbReference type="OrthoDB" id="3928741at2"/>
<dbReference type="AlphaFoldDB" id="A0A345SXS7"/>
<dbReference type="KEGG" id="stri:C7M71_014935"/>
<dbReference type="InterPro" id="IPR000943">
    <property type="entry name" value="RNA_pol_sigma70"/>
</dbReference>
<feature type="compositionally biased region" description="Basic and acidic residues" evidence="1">
    <location>
        <begin position="8"/>
        <end position="20"/>
    </location>
</feature>
<evidence type="ECO:0000256" key="1">
    <source>
        <dbReference type="SAM" id="MobiDB-lite"/>
    </source>
</evidence>
<dbReference type="SUPFAM" id="SSF88659">
    <property type="entry name" value="Sigma3 and sigma4 domains of RNA polymerase sigma factors"/>
    <property type="match status" value="1"/>
</dbReference>
<dbReference type="Proteomes" id="UP000249340">
    <property type="component" value="Chromosome"/>
</dbReference>
<proteinExistence type="predicted"/>
<dbReference type="PRINTS" id="PR00046">
    <property type="entry name" value="SIGMA70FCT"/>
</dbReference>
<protein>
    <recommendedName>
        <fullName evidence="2">RNA polymerase sigma-70 region 4 domain-containing protein</fullName>
    </recommendedName>
</protein>
<dbReference type="InterPro" id="IPR007630">
    <property type="entry name" value="RNA_pol_sigma70_r4"/>
</dbReference>
<dbReference type="SUPFAM" id="SSF47789">
    <property type="entry name" value="C-terminal domain of RNA polymerase alpha subunit"/>
    <property type="match status" value="1"/>
</dbReference>
<name>A0A345SXS7_9ACTN</name>
<accession>A0A345SXS7</accession>
<reference evidence="4" key="1">
    <citation type="submission" date="2018-07" db="EMBL/GenBank/DDBJ databases">
        <title>Streptacidiphilus bronchialis DSM 106435 chromosome.</title>
        <authorList>
            <person name="Batra D."/>
            <person name="Gulvik C.A."/>
        </authorList>
    </citation>
    <scope>NUCLEOTIDE SEQUENCE [LARGE SCALE GENOMIC DNA]</scope>
    <source>
        <strain evidence="4">DSM 106435</strain>
    </source>
</reference>
<dbReference type="InterPro" id="IPR036388">
    <property type="entry name" value="WH-like_DNA-bd_sf"/>
</dbReference>
<dbReference type="EMBL" id="CP031264">
    <property type="protein sequence ID" value="AXI78532.1"/>
    <property type="molecule type" value="Genomic_DNA"/>
</dbReference>
<evidence type="ECO:0000313" key="4">
    <source>
        <dbReference type="Proteomes" id="UP000249340"/>
    </source>
</evidence>
<sequence length="757" mass="82744">MMVHGRLPHVEDPAPGGSDHRMTDDFSLTDMRPRSWLDAFPWLKGAAEPGVDAWWNEAIDDADAVMRRRRLAQVSELAMARLTRWTIEQIFPGLTPDVDLYQLQLPARAVNALVQHHCSRAGDLSGITLDGILGWRQVGVGTVDAILQGLADASTTVATPTVMTGYQANRSAPQPQIEQVRLPRWTSTSMDDLSQIATWYATIGLPSQPLLGTPLAPGVPDEVLKARQRLEALRAEDILVTDERALDVAGLFDEALRLLDHRAAQILSARLFADNPITLDEIGKNLGVTRERVRQIEGKARGAVIGFLSDGGPLELVAETVRSLIRTIRPLDDLVTLIPALGKTVDAVGQPAWRVLDRLDDAYEIADGWCVAPTMTAARTITQTFLQERADKYGVVRLDSLDLIETSQPERLPELTASWLTHCGYIIDGDFVFTQTQSVGDYGAAVLSVAGAPLSAQEIVDRFIVERSAGSLRNAMSQDDRFERVDRDRWALSEWGMDAYAGVRSLIREQVARGGGHVSLNDLIEHITGEYSVTASSVVAYASSPPFENRDGVVRLAGADREIRKSPERTRRLFRHEGAWAYRVRITKDHLRGSGFIAPMAIVSIVGLQFGQTRQLQSPLGSQAVSWTGTQPSFGTIRRFLMDSDIAADTDAFVIIRDDGSFAFEPARELTGDALTDALSLIGAPSTLGIAEVRDALTKAIGLPQGSPVTSVIGGYRERGDSDIADLLVSVRDILETGHHVERIAPTVDVDEILDLL</sequence>
<feature type="region of interest" description="Disordered" evidence="1">
    <location>
        <begin position="1"/>
        <end position="20"/>
    </location>
</feature>
<gene>
    <name evidence="3" type="ORF">C7M71_014935</name>
</gene>